<feature type="region of interest" description="Disordered" evidence="1">
    <location>
        <begin position="88"/>
        <end position="107"/>
    </location>
</feature>
<gene>
    <name evidence="4" type="ORF">HO133_003860</name>
</gene>
<dbReference type="InterPro" id="IPR024535">
    <property type="entry name" value="RHGA/B-epi-like_pectate_lyase"/>
</dbReference>
<evidence type="ECO:0000313" key="4">
    <source>
        <dbReference type="EMBL" id="KAF6220035.1"/>
    </source>
</evidence>
<feature type="compositionally biased region" description="Basic and acidic residues" evidence="1">
    <location>
        <begin position="301"/>
        <end position="313"/>
    </location>
</feature>
<comment type="caution">
    <text evidence="4">The sequence shown here is derived from an EMBL/GenBank/DDBJ whole genome shotgun (WGS) entry which is preliminary data.</text>
</comment>
<dbReference type="EMBL" id="JACCJB010000018">
    <property type="protein sequence ID" value="KAF6220035.1"/>
    <property type="molecule type" value="Genomic_DNA"/>
</dbReference>
<feature type="compositionally biased region" description="Polar residues" evidence="1">
    <location>
        <begin position="91"/>
        <end position="103"/>
    </location>
</feature>
<dbReference type="Gene3D" id="2.160.20.10">
    <property type="entry name" value="Single-stranded right-handed beta-helix, Pectin lyase-like"/>
    <property type="match status" value="1"/>
</dbReference>
<dbReference type="GeneID" id="59332271"/>
<dbReference type="AlphaFoldDB" id="A0A8H6CAJ4"/>
<keyword evidence="5" id="KW-1185">Reference proteome</keyword>
<keyword evidence="2" id="KW-0732">Signal</keyword>
<feature type="region of interest" description="Disordered" evidence="1">
    <location>
        <begin position="297"/>
        <end position="385"/>
    </location>
</feature>
<feature type="compositionally biased region" description="Low complexity" evidence="1">
    <location>
        <begin position="354"/>
        <end position="373"/>
    </location>
</feature>
<reference evidence="4 5" key="1">
    <citation type="journal article" date="2020" name="Genomics">
        <title>Complete, high-quality genomes from long-read metagenomic sequencing of two wolf lichen thalli reveals enigmatic genome architecture.</title>
        <authorList>
            <person name="McKenzie S.K."/>
            <person name="Walston R.F."/>
            <person name="Allen J.L."/>
        </authorList>
    </citation>
    <scope>NUCLEOTIDE SEQUENCE [LARGE SCALE GENOMIC DNA]</scope>
    <source>
        <strain evidence="4">WasteWater1</strain>
    </source>
</reference>
<dbReference type="InterPro" id="IPR011050">
    <property type="entry name" value="Pectin_lyase_fold/virulence"/>
</dbReference>
<protein>
    <recommendedName>
        <fullName evidence="3">Rhamnogalacturonase A/B/Epimerase-like pectate lyase domain-containing protein</fullName>
    </recommendedName>
</protein>
<sequence length="385" mass="40375">MPSFSNFSWRITTLIVAGIVAATVQSSPSRPYFLARKDSPLDQAVLQPASPIKQDHTGAARGYAPFLPGDFTYPVYRNVKSYNAVGDGNADDTQNLQNAINNDGNGGSRYNDELDLRLHTILVGDPNNMPTFEASSDFNGGTVVNGYGYATHDSSGTTAFFIAMKNIIIDTTSVAPDTTVLALQWGVAQACQLTNIKINMPTDSKGHIGIALDQGSTTAVTDVTIVGGAVGIRNSDQQVNFKSISFSKCTTGISVTGGFVAVIQHAKFDTCGLGIDGGSGGPPGSIIILDSTSTNSGPVIKYHDSSNDGRDRNNQIVIENPSHDGGNPIAVDSKGDTKLGGDQTVAPTSFSTVRRSGPSSTARSARATTAPPRSVERTASRIKRG</sequence>
<evidence type="ECO:0000256" key="2">
    <source>
        <dbReference type="SAM" id="SignalP"/>
    </source>
</evidence>
<dbReference type="Proteomes" id="UP000593566">
    <property type="component" value="Unassembled WGS sequence"/>
</dbReference>
<accession>A0A8H6CAJ4</accession>
<evidence type="ECO:0000256" key="1">
    <source>
        <dbReference type="SAM" id="MobiDB-lite"/>
    </source>
</evidence>
<dbReference type="RefSeq" id="XP_037149470.1">
    <property type="nucleotide sequence ID" value="XM_037294782.1"/>
</dbReference>
<dbReference type="SUPFAM" id="SSF51126">
    <property type="entry name" value="Pectin lyase-like"/>
    <property type="match status" value="1"/>
</dbReference>
<feature type="chain" id="PRO_5034656306" description="Rhamnogalacturonase A/B/Epimerase-like pectate lyase domain-containing protein" evidence="2">
    <location>
        <begin position="27"/>
        <end position="385"/>
    </location>
</feature>
<dbReference type="InterPro" id="IPR012334">
    <property type="entry name" value="Pectin_lyas_fold"/>
</dbReference>
<feature type="domain" description="Rhamnogalacturonase A/B/Epimerase-like pectate lyase" evidence="3">
    <location>
        <begin position="76"/>
        <end position="276"/>
    </location>
</feature>
<evidence type="ECO:0000313" key="5">
    <source>
        <dbReference type="Proteomes" id="UP000593566"/>
    </source>
</evidence>
<name>A0A8H6CAJ4_9LECA</name>
<dbReference type="Pfam" id="PF12708">
    <property type="entry name" value="Pect-lyase_RHGA_epim"/>
    <property type="match status" value="1"/>
</dbReference>
<evidence type="ECO:0000259" key="3">
    <source>
        <dbReference type="Pfam" id="PF12708"/>
    </source>
</evidence>
<feature type="signal peptide" evidence="2">
    <location>
        <begin position="1"/>
        <end position="26"/>
    </location>
</feature>
<organism evidence="4 5">
    <name type="scientific">Letharia lupina</name>
    <dbReference type="NCBI Taxonomy" id="560253"/>
    <lineage>
        <taxon>Eukaryota</taxon>
        <taxon>Fungi</taxon>
        <taxon>Dikarya</taxon>
        <taxon>Ascomycota</taxon>
        <taxon>Pezizomycotina</taxon>
        <taxon>Lecanoromycetes</taxon>
        <taxon>OSLEUM clade</taxon>
        <taxon>Lecanoromycetidae</taxon>
        <taxon>Lecanorales</taxon>
        <taxon>Lecanorineae</taxon>
        <taxon>Parmeliaceae</taxon>
        <taxon>Letharia</taxon>
    </lineage>
</organism>
<proteinExistence type="predicted"/>